<reference evidence="2 3" key="1">
    <citation type="submission" date="2019-06" db="EMBL/GenBank/DDBJ databases">
        <title>Draft genomes of female and male turbot (Scophthalmus maximus).</title>
        <authorList>
            <person name="Xu H."/>
            <person name="Xu X.-W."/>
            <person name="Shao C."/>
            <person name="Chen S."/>
        </authorList>
    </citation>
    <scope>NUCLEOTIDE SEQUENCE [LARGE SCALE GENOMIC DNA]</scope>
    <source>
        <strain evidence="2">Ysfricsl-2016a</strain>
        <tissue evidence="2">Blood</tissue>
    </source>
</reference>
<evidence type="ECO:0000313" key="3">
    <source>
        <dbReference type="Proteomes" id="UP000438429"/>
    </source>
</evidence>
<protein>
    <submittedName>
        <fullName evidence="2">Uncharacterized protein</fullName>
    </submittedName>
</protein>
<evidence type="ECO:0000313" key="2">
    <source>
        <dbReference type="EMBL" id="KAF0023729.1"/>
    </source>
</evidence>
<dbReference type="AlphaFoldDB" id="A0A6A4RTT0"/>
<organism evidence="2 3">
    <name type="scientific">Scophthalmus maximus</name>
    <name type="common">Turbot</name>
    <name type="synonym">Psetta maxima</name>
    <dbReference type="NCBI Taxonomy" id="52904"/>
    <lineage>
        <taxon>Eukaryota</taxon>
        <taxon>Metazoa</taxon>
        <taxon>Chordata</taxon>
        <taxon>Craniata</taxon>
        <taxon>Vertebrata</taxon>
        <taxon>Euteleostomi</taxon>
        <taxon>Actinopterygii</taxon>
        <taxon>Neopterygii</taxon>
        <taxon>Teleostei</taxon>
        <taxon>Neoteleostei</taxon>
        <taxon>Acanthomorphata</taxon>
        <taxon>Carangaria</taxon>
        <taxon>Pleuronectiformes</taxon>
        <taxon>Pleuronectoidei</taxon>
        <taxon>Scophthalmidae</taxon>
        <taxon>Scophthalmus</taxon>
    </lineage>
</organism>
<sequence>MNISRTLPDAAPRPGPRLQIRGAIIGTSTGFFLHGLFSFEFPLRVGFSVAATFFLFVHALNTDIRLVPTVHTAEDVRLVLASTLAVPSLGQTRRLQGEGQKKRRQKIADPPTELSSVSTTNVVVVVVVVGAESSGSTIWDV</sequence>
<dbReference type="EMBL" id="VEVO01000022">
    <property type="protein sequence ID" value="KAF0023729.1"/>
    <property type="molecule type" value="Genomic_DNA"/>
</dbReference>
<name>A0A6A4RTT0_SCOMX</name>
<evidence type="ECO:0000256" key="1">
    <source>
        <dbReference type="SAM" id="MobiDB-lite"/>
    </source>
</evidence>
<accession>A0A6A4RTT0</accession>
<gene>
    <name evidence="2" type="ORF">F2P81_024359</name>
</gene>
<comment type="caution">
    <text evidence="2">The sequence shown here is derived from an EMBL/GenBank/DDBJ whole genome shotgun (WGS) entry which is preliminary data.</text>
</comment>
<proteinExistence type="predicted"/>
<feature type="region of interest" description="Disordered" evidence="1">
    <location>
        <begin position="92"/>
        <end position="113"/>
    </location>
</feature>
<dbReference type="Proteomes" id="UP000438429">
    <property type="component" value="Unassembled WGS sequence"/>
</dbReference>